<evidence type="ECO:0000256" key="1">
    <source>
        <dbReference type="SAM" id="MobiDB-lite"/>
    </source>
</evidence>
<organism evidence="2 3">
    <name type="scientific">Diplogelasinospora grovesii</name>
    <dbReference type="NCBI Taxonomy" id="303347"/>
    <lineage>
        <taxon>Eukaryota</taxon>
        <taxon>Fungi</taxon>
        <taxon>Dikarya</taxon>
        <taxon>Ascomycota</taxon>
        <taxon>Pezizomycotina</taxon>
        <taxon>Sordariomycetes</taxon>
        <taxon>Sordariomycetidae</taxon>
        <taxon>Sordariales</taxon>
        <taxon>Diplogelasinosporaceae</taxon>
        <taxon>Diplogelasinospora</taxon>
    </lineage>
</organism>
<evidence type="ECO:0000313" key="3">
    <source>
        <dbReference type="Proteomes" id="UP001303473"/>
    </source>
</evidence>
<dbReference type="EMBL" id="MU853854">
    <property type="protein sequence ID" value="KAK3937452.1"/>
    <property type="molecule type" value="Genomic_DNA"/>
</dbReference>
<dbReference type="Proteomes" id="UP001303473">
    <property type="component" value="Unassembled WGS sequence"/>
</dbReference>
<keyword evidence="3" id="KW-1185">Reference proteome</keyword>
<feature type="non-terminal residue" evidence="2">
    <location>
        <position position="1"/>
    </location>
</feature>
<sequence length="206" mass="21392">VVSILGAEKRLRPAGTNPTSTLAQTHTEDACVPSPCRSPSSAGENVLTTVSATPSQSTSAISMFVDQPPASTTESPPSSTRAADSTTLLLPSTTPRVIQSTPPATDNLRSTSDEPSSPSTATITDMATTTTQAQPCQYGCINQATCVWGCPGATCRDYNDCADPYPCDSAKSTCCNTGCFSGWTCRHSCLSPLKYAPVSTGYSTCQ</sequence>
<evidence type="ECO:0000313" key="2">
    <source>
        <dbReference type="EMBL" id="KAK3937452.1"/>
    </source>
</evidence>
<protein>
    <submittedName>
        <fullName evidence="2">Uncharacterized protein</fullName>
    </submittedName>
</protein>
<feature type="compositionally biased region" description="Low complexity" evidence="1">
    <location>
        <begin position="68"/>
        <end position="95"/>
    </location>
</feature>
<name>A0AAN6N4V6_9PEZI</name>
<gene>
    <name evidence="2" type="ORF">QBC46DRAFT_416200</name>
</gene>
<proteinExistence type="predicted"/>
<dbReference type="AlphaFoldDB" id="A0AAN6N4V6"/>
<comment type="caution">
    <text evidence="2">The sequence shown here is derived from an EMBL/GenBank/DDBJ whole genome shotgun (WGS) entry which is preliminary data.</text>
</comment>
<feature type="region of interest" description="Disordered" evidence="1">
    <location>
        <begin position="12"/>
        <end position="44"/>
    </location>
</feature>
<reference evidence="3" key="1">
    <citation type="journal article" date="2023" name="Mol. Phylogenet. Evol.">
        <title>Genome-scale phylogeny and comparative genomics of the fungal order Sordariales.</title>
        <authorList>
            <person name="Hensen N."/>
            <person name="Bonometti L."/>
            <person name="Westerberg I."/>
            <person name="Brannstrom I.O."/>
            <person name="Guillou S."/>
            <person name="Cros-Aarteil S."/>
            <person name="Calhoun S."/>
            <person name="Haridas S."/>
            <person name="Kuo A."/>
            <person name="Mondo S."/>
            <person name="Pangilinan J."/>
            <person name="Riley R."/>
            <person name="LaButti K."/>
            <person name="Andreopoulos B."/>
            <person name="Lipzen A."/>
            <person name="Chen C."/>
            <person name="Yan M."/>
            <person name="Daum C."/>
            <person name="Ng V."/>
            <person name="Clum A."/>
            <person name="Steindorff A."/>
            <person name="Ohm R.A."/>
            <person name="Martin F."/>
            <person name="Silar P."/>
            <person name="Natvig D.O."/>
            <person name="Lalanne C."/>
            <person name="Gautier V."/>
            <person name="Ament-Velasquez S.L."/>
            <person name="Kruys A."/>
            <person name="Hutchinson M.I."/>
            <person name="Powell A.J."/>
            <person name="Barry K."/>
            <person name="Miller A.N."/>
            <person name="Grigoriev I.V."/>
            <person name="Debuchy R."/>
            <person name="Gladieux P."/>
            <person name="Hiltunen Thoren M."/>
            <person name="Johannesson H."/>
        </authorList>
    </citation>
    <scope>NUCLEOTIDE SEQUENCE [LARGE SCALE GENOMIC DNA]</scope>
    <source>
        <strain evidence="3">CBS 340.73</strain>
    </source>
</reference>
<feature type="compositionally biased region" description="Polar residues" evidence="1">
    <location>
        <begin position="16"/>
        <end position="25"/>
    </location>
</feature>
<feature type="compositionally biased region" description="Polar residues" evidence="1">
    <location>
        <begin position="96"/>
        <end position="119"/>
    </location>
</feature>
<feature type="region of interest" description="Disordered" evidence="1">
    <location>
        <begin position="66"/>
        <end position="122"/>
    </location>
</feature>
<accession>A0AAN6N4V6</accession>